<keyword evidence="8" id="KW-1185">Reference proteome</keyword>
<dbReference type="PeptideAtlas" id="Q95ZM2"/>
<sequence length="646" mass="73337">MNITNFSVYAQKPCFLLEWPNARILMDTPIDFTPFFSFLPHVYQSPRIKNAPIAKKFQIPYLKELGNRVYVESPPEIFHVSTDMLKMDTIDAILVSNYESFVGLPFYTEGSGFSGKIYVTEIAYQYGKLLMEEMLEFISRIEVLPSDKKWKREEFCGKFPNPPFQNPVEWRPYYTTTDMHSCLAKVITLSFNQTIDLFRIKVTPVVSGHTYGSAYWTIKTENEQFAYLSASNPSATDVKLMETAPLRAVDHILVTSLSRLVDTTAKEMGYSLIKTITDVLKKHGSVLLPICPVGPIFEMIEAVSDIITTTNGIPLDTPIYFISPVAKSAIAMASISAEWMSESRQNAVYLPEEPYSHSNLIKSGRVKIYDSLYGSFSKEFKTPCVIFASHASLRIGDAAHMVEVLGSDPKNAVIVTDPDLPCEDVREPFRNLPIKFINIPMDFRMDFASLERLLADAKPKYVLCSSSYTRPMIRRPDMQINYEKVWPIEYDECVQLSKLSRNKQKLVTVAVHPEVVKNLKFKQHPSKKLAVASIACHLSAYNDDFKLVPAKVKIARRKYGRITLAKVLKALRDKNWDAKEVEKPDETVLEIDELEAKITVKNDGTGTKISSNNQENREKILEMIRSILIEDDGLVGRNNVEIKPNL</sequence>
<dbReference type="Bgee" id="WBGene00017608">
    <property type="expression patterns" value="Expressed in embryo and 3 other cell types or tissues"/>
</dbReference>
<protein>
    <submittedName>
        <fullName evidence="7">Beta-Casp domain-containing protein</fullName>
    </submittedName>
</protein>
<feature type="domain" description="Beta-Casp" evidence="6">
    <location>
        <begin position="296"/>
        <end position="425"/>
    </location>
</feature>
<dbReference type="PANTHER" id="PTHR46094">
    <property type="entry name" value="INTEGRATOR COMPLEX SUBUNIT 9"/>
    <property type="match status" value="1"/>
</dbReference>
<evidence type="ECO:0000259" key="6">
    <source>
        <dbReference type="SMART" id="SM01027"/>
    </source>
</evidence>
<evidence type="ECO:0000313" key="8">
    <source>
        <dbReference type="Proteomes" id="UP000001940"/>
    </source>
</evidence>
<name>Q95ZM2_CAEEL</name>
<evidence type="ECO:0000256" key="1">
    <source>
        <dbReference type="ARBA" id="ARBA00004123"/>
    </source>
</evidence>
<gene>
    <name evidence="7 9" type="primary">ints-9</name>
    <name evidence="7" type="ORF">CELE_F19F10.12</name>
    <name evidence="9" type="ORF">F19F10.12</name>
</gene>
<evidence type="ECO:0000256" key="2">
    <source>
        <dbReference type="ARBA" id="ARBA00004496"/>
    </source>
</evidence>
<reference evidence="7 8" key="1">
    <citation type="journal article" date="1998" name="Science">
        <title>Genome sequence of the nematode C. elegans: a platform for investigating biology.</title>
        <authorList>
            <consortium name="The C. elegans sequencing consortium"/>
            <person name="Sulson J.E."/>
            <person name="Waterston R."/>
        </authorList>
    </citation>
    <scope>NUCLEOTIDE SEQUENCE [LARGE SCALE GENOMIC DNA]</scope>
    <source>
        <strain evidence="7 8">Bristol N2</strain>
    </source>
</reference>
<dbReference type="PhylomeDB" id="Q95ZM2"/>
<dbReference type="Proteomes" id="UP000001940">
    <property type="component" value="Chromosome V"/>
</dbReference>
<dbReference type="SUPFAM" id="SSF56281">
    <property type="entry name" value="Metallo-hydrolase/oxidoreductase"/>
    <property type="match status" value="1"/>
</dbReference>
<evidence type="ECO:0000313" key="7">
    <source>
        <dbReference type="EMBL" id="CCD67763.1"/>
    </source>
</evidence>
<dbReference type="STRING" id="6239.F19F10.12.1"/>
<dbReference type="Pfam" id="PF10996">
    <property type="entry name" value="Beta-Casp"/>
    <property type="match status" value="1"/>
</dbReference>
<dbReference type="WormBase" id="F19F10.12">
    <property type="protein sequence ID" value="CE27371"/>
    <property type="gene ID" value="WBGene00017608"/>
    <property type="gene designation" value="ints-9"/>
</dbReference>
<comment type="similarity">
    <text evidence="3">Belongs to the metallo-beta-lactamase superfamily. RNA-metabolizing metallo-beta-lactamase-like family. INTS9 subfamily.</text>
</comment>
<accession>Q95ZM2</accession>
<proteinExistence type="evidence at protein level"/>
<dbReference type="eggNOG" id="KOG1138">
    <property type="taxonomic scope" value="Eukaryota"/>
</dbReference>
<keyword evidence="5" id="KW-0539">Nucleus</keyword>
<dbReference type="AlphaFoldDB" id="Q95ZM2"/>
<dbReference type="AGR" id="WB:WBGene00017608"/>
<dbReference type="GeneID" id="179142"/>
<dbReference type="Gene3D" id="3.60.15.10">
    <property type="entry name" value="Ribonuclease Z/Hydroxyacylglutathione hydrolase-like"/>
    <property type="match status" value="1"/>
</dbReference>
<dbReference type="SMART" id="SM01027">
    <property type="entry name" value="Beta-Casp"/>
    <property type="match status" value="1"/>
</dbReference>
<dbReference type="GO" id="GO:0032039">
    <property type="term" value="C:integrator complex"/>
    <property type="evidence" value="ECO:0000318"/>
    <property type="project" value="GO_Central"/>
</dbReference>
<dbReference type="KEGG" id="cel:CELE_F19F10.12"/>
<dbReference type="SMR" id="Q95ZM2"/>
<dbReference type="Reactome" id="R-CEL-6807505">
    <property type="pathway name" value="RNA polymerase II transcribes snRNA genes"/>
</dbReference>
<dbReference type="OrthoDB" id="5600060at2759"/>
<dbReference type="PaxDb" id="6239-F19F10.12"/>
<dbReference type="InterPro" id="IPR036866">
    <property type="entry name" value="RibonucZ/Hydroxyglut_hydro"/>
</dbReference>
<keyword evidence="10" id="KW-1267">Proteomics identification</keyword>
<dbReference type="InterPro" id="IPR022712">
    <property type="entry name" value="Beta_Casp"/>
</dbReference>
<dbReference type="FunCoup" id="Q95ZM2">
    <property type="interactions" value="2775"/>
</dbReference>
<evidence type="ECO:0000256" key="5">
    <source>
        <dbReference type="ARBA" id="ARBA00023242"/>
    </source>
</evidence>
<evidence type="ECO:0007829" key="10">
    <source>
        <dbReference type="PeptideAtlas" id="Q95ZM2"/>
    </source>
</evidence>
<dbReference type="InParanoid" id="Q95ZM2"/>
<evidence type="ECO:0000256" key="3">
    <source>
        <dbReference type="ARBA" id="ARBA00006861"/>
    </source>
</evidence>
<dbReference type="RefSeq" id="NP_504953.1">
    <property type="nucleotide sequence ID" value="NM_072552.7"/>
</dbReference>
<comment type="subcellular location">
    <subcellularLocation>
        <location evidence="2">Cytoplasm</location>
    </subcellularLocation>
    <subcellularLocation>
        <location evidence="1">Nucleus</location>
    </subcellularLocation>
</comment>
<evidence type="ECO:0000313" key="9">
    <source>
        <dbReference type="WormBase" id="F19F10.12"/>
    </source>
</evidence>
<evidence type="ECO:0000256" key="4">
    <source>
        <dbReference type="ARBA" id="ARBA00022490"/>
    </source>
</evidence>
<dbReference type="OMA" id="WIVRTEH"/>
<dbReference type="GO" id="GO:0034472">
    <property type="term" value="P:snRNA 3'-end processing"/>
    <property type="evidence" value="ECO:0000318"/>
    <property type="project" value="GO_Central"/>
</dbReference>
<organism evidence="7 8">
    <name type="scientific">Caenorhabditis elegans</name>
    <dbReference type="NCBI Taxonomy" id="6239"/>
    <lineage>
        <taxon>Eukaryota</taxon>
        <taxon>Metazoa</taxon>
        <taxon>Ecdysozoa</taxon>
        <taxon>Nematoda</taxon>
        <taxon>Chromadorea</taxon>
        <taxon>Rhabditida</taxon>
        <taxon>Rhabditina</taxon>
        <taxon>Rhabditomorpha</taxon>
        <taxon>Rhabditoidea</taxon>
        <taxon>Rhabditidae</taxon>
        <taxon>Peloderinae</taxon>
        <taxon>Caenorhabditis</taxon>
    </lineage>
</organism>
<dbReference type="GO" id="GO:0005737">
    <property type="term" value="C:cytoplasm"/>
    <property type="evidence" value="ECO:0007669"/>
    <property type="project" value="UniProtKB-SubCell"/>
</dbReference>
<keyword evidence="4" id="KW-0963">Cytoplasm</keyword>
<dbReference type="CTD" id="179142"/>
<dbReference type="InterPro" id="IPR027074">
    <property type="entry name" value="Integrator_9su"/>
</dbReference>
<dbReference type="HOGENOM" id="CLU_023159_1_0_1"/>
<dbReference type="UCSC" id="F19F10.12">
    <property type="organism name" value="c. elegans"/>
</dbReference>
<dbReference type="InterPro" id="IPR001279">
    <property type="entry name" value="Metallo-B-lactamas"/>
</dbReference>
<dbReference type="Pfam" id="PF16661">
    <property type="entry name" value="Lactamase_B_6"/>
    <property type="match status" value="1"/>
</dbReference>
<dbReference type="PANTHER" id="PTHR46094:SF1">
    <property type="entry name" value="INTEGRATOR COMPLEX SUBUNIT 9"/>
    <property type="match status" value="1"/>
</dbReference>
<dbReference type="EMBL" id="BX284605">
    <property type="protein sequence ID" value="CCD67763.1"/>
    <property type="molecule type" value="Genomic_DNA"/>
</dbReference>